<gene>
    <name evidence="3" type="primary">LOC108277473</name>
</gene>
<protein>
    <submittedName>
        <fullName evidence="3">Uncharacterized protein LOC108277473 isoform X1</fullName>
    </submittedName>
</protein>
<dbReference type="RefSeq" id="XP_017345744.1">
    <property type="nucleotide sequence ID" value="XM_017490255.3"/>
</dbReference>
<dbReference type="KEGG" id="ipu:108277473"/>
<dbReference type="AlphaFoldDB" id="A0A2D0SSS6"/>
<evidence type="ECO:0000313" key="2">
    <source>
        <dbReference type="Proteomes" id="UP000221080"/>
    </source>
</evidence>
<feature type="chain" id="PRO_5013175177" evidence="1">
    <location>
        <begin position="24"/>
        <end position="237"/>
    </location>
</feature>
<organism evidence="2 3">
    <name type="scientific">Ictalurus punctatus</name>
    <name type="common">Channel catfish</name>
    <name type="synonym">Silurus punctatus</name>
    <dbReference type="NCBI Taxonomy" id="7998"/>
    <lineage>
        <taxon>Eukaryota</taxon>
        <taxon>Metazoa</taxon>
        <taxon>Chordata</taxon>
        <taxon>Craniata</taxon>
        <taxon>Vertebrata</taxon>
        <taxon>Euteleostomi</taxon>
        <taxon>Actinopterygii</taxon>
        <taxon>Neopterygii</taxon>
        <taxon>Teleostei</taxon>
        <taxon>Ostariophysi</taxon>
        <taxon>Siluriformes</taxon>
        <taxon>Ictaluridae</taxon>
        <taxon>Ictalurus</taxon>
    </lineage>
</organism>
<dbReference type="Pfam" id="PF18744">
    <property type="entry name" value="SNAD1"/>
    <property type="match status" value="1"/>
</dbReference>
<evidence type="ECO:0000256" key="1">
    <source>
        <dbReference type="SAM" id="SignalP"/>
    </source>
</evidence>
<evidence type="ECO:0000313" key="3">
    <source>
        <dbReference type="RefSeq" id="XP_017345744.1"/>
    </source>
</evidence>
<reference evidence="3" key="2">
    <citation type="submission" date="2025-08" db="UniProtKB">
        <authorList>
            <consortium name="RefSeq"/>
        </authorList>
    </citation>
    <scope>IDENTIFICATION</scope>
    <source>
        <tissue evidence="3">Blood</tissue>
    </source>
</reference>
<reference evidence="2" key="1">
    <citation type="journal article" date="2016" name="Nat. Commun.">
        <title>The channel catfish genome sequence provides insights into the evolution of scale formation in teleosts.</title>
        <authorList>
            <person name="Liu Z."/>
            <person name="Liu S."/>
            <person name="Yao J."/>
            <person name="Bao L."/>
            <person name="Zhang J."/>
            <person name="Li Y."/>
            <person name="Jiang C."/>
            <person name="Sun L."/>
            <person name="Wang R."/>
            <person name="Zhang Y."/>
            <person name="Zhou T."/>
            <person name="Zeng Q."/>
            <person name="Fu Q."/>
            <person name="Gao S."/>
            <person name="Li N."/>
            <person name="Koren S."/>
            <person name="Jiang Y."/>
            <person name="Zimin A."/>
            <person name="Xu P."/>
            <person name="Phillippy A.M."/>
            <person name="Geng X."/>
            <person name="Song L."/>
            <person name="Sun F."/>
            <person name="Li C."/>
            <person name="Wang X."/>
            <person name="Chen A."/>
            <person name="Jin Y."/>
            <person name="Yuan Z."/>
            <person name="Yang Y."/>
            <person name="Tan S."/>
            <person name="Peatman E."/>
            <person name="Lu J."/>
            <person name="Qin Z."/>
            <person name="Dunham R."/>
            <person name="Li Z."/>
            <person name="Sonstegard T."/>
            <person name="Feng J."/>
            <person name="Danzmann R.G."/>
            <person name="Schroeder S."/>
            <person name="Scheffler B."/>
            <person name="Duke M.V."/>
            <person name="Ballard L."/>
            <person name="Kucuktas H."/>
            <person name="Kaltenboeck L."/>
            <person name="Liu H."/>
            <person name="Armbruster J."/>
            <person name="Xie Y."/>
            <person name="Kirby M.L."/>
            <person name="Tian Y."/>
            <person name="Flanagan M.E."/>
            <person name="Mu W."/>
            <person name="Waldbieser G.C."/>
        </authorList>
    </citation>
    <scope>NUCLEOTIDE SEQUENCE [LARGE SCALE GENOMIC DNA]</scope>
    <source>
        <strain evidence="2">SDA103</strain>
    </source>
</reference>
<keyword evidence="2" id="KW-1185">Reference proteome</keyword>
<dbReference type="InterPro" id="IPR040958">
    <property type="entry name" value="SNAD1"/>
</dbReference>
<feature type="signal peptide" evidence="1">
    <location>
        <begin position="1"/>
        <end position="23"/>
    </location>
</feature>
<proteinExistence type="predicted"/>
<sequence>MVSCVCSGALGFLLLFLLHSASGVNNLYNIINFLRNNYGGDYQYALGINVPPRYCEQVAPLDPPDQNFLPSDNNAQRVKDDMAGDDKIYKGDQLIGARPKPIPHSQNNNYHSEYLLLINSTSSKLEPKPLMETLLDSNPDGCAVFFTRNSPCVRTCSTPNGLYSIIPALRSQFQNHKGLKAFVFNRVWPRDENDPAWRNNIKTINDIIPVYRCDGNCTLCVNNNDVDRCCLKNYPHC</sequence>
<name>A0A2D0SSS6_ICTPU</name>
<dbReference type="OrthoDB" id="8554583at2759"/>
<dbReference type="Proteomes" id="UP000221080">
    <property type="component" value="Chromosome 17"/>
</dbReference>
<keyword evidence="1" id="KW-0732">Signal</keyword>
<dbReference type="GeneID" id="108277473"/>
<accession>A0A2D0SSS6</accession>